<organism evidence="2">
    <name type="scientific">Fagus sylvatica</name>
    <name type="common">Beechnut</name>
    <dbReference type="NCBI Taxonomy" id="28930"/>
    <lineage>
        <taxon>Eukaryota</taxon>
        <taxon>Viridiplantae</taxon>
        <taxon>Streptophyta</taxon>
        <taxon>Embryophyta</taxon>
        <taxon>Tracheophyta</taxon>
        <taxon>Spermatophyta</taxon>
        <taxon>Magnoliopsida</taxon>
        <taxon>eudicotyledons</taxon>
        <taxon>Gunneridae</taxon>
        <taxon>Pentapetalae</taxon>
        <taxon>rosids</taxon>
        <taxon>fabids</taxon>
        <taxon>Fagales</taxon>
        <taxon>Fagaceae</taxon>
        <taxon>Fagus</taxon>
    </lineage>
</organism>
<name>A0A2N9IFT6_FAGSY</name>
<reference evidence="2" key="1">
    <citation type="submission" date="2018-02" db="EMBL/GenBank/DDBJ databases">
        <authorList>
            <person name="Cohen D.B."/>
            <person name="Kent A.D."/>
        </authorList>
    </citation>
    <scope>NUCLEOTIDE SEQUENCE</scope>
</reference>
<proteinExistence type="predicted"/>
<gene>
    <name evidence="2" type="ORF">FSB_LOCUS50771</name>
</gene>
<keyword evidence="1" id="KW-0472">Membrane</keyword>
<sequence>MWCLMLCEPVCGIQIHSKEAMGFSDLLVGVYGYGRGDAVGDGCLAVGGGCLAMGLVIVGLWWKGCVCCDCQACRVWVVPWVIVWCL</sequence>
<protein>
    <submittedName>
        <fullName evidence="2">Uncharacterized protein</fullName>
    </submittedName>
</protein>
<keyword evidence="1" id="KW-0812">Transmembrane</keyword>
<accession>A0A2N9IFT6</accession>
<dbReference type="EMBL" id="OIVN01005542">
    <property type="protein sequence ID" value="SPD22889.1"/>
    <property type="molecule type" value="Genomic_DNA"/>
</dbReference>
<evidence type="ECO:0000256" key="1">
    <source>
        <dbReference type="SAM" id="Phobius"/>
    </source>
</evidence>
<evidence type="ECO:0000313" key="2">
    <source>
        <dbReference type="EMBL" id="SPD22889.1"/>
    </source>
</evidence>
<feature type="transmembrane region" description="Helical" evidence="1">
    <location>
        <begin position="43"/>
        <end position="62"/>
    </location>
</feature>
<keyword evidence="1" id="KW-1133">Transmembrane helix</keyword>
<dbReference type="AlphaFoldDB" id="A0A2N9IFT6"/>